<reference evidence="5" key="1">
    <citation type="submission" date="2022-01" db="EMBL/GenBank/DDBJ databases">
        <authorList>
            <person name="Braso-Vives M."/>
        </authorList>
    </citation>
    <scope>NUCLEOTIDE SEQUENCE</scope>
</reference>
<dbReference type="Proteomes" id="UP000838412">
    <property type="component" value="Chromosome 13"/>
</dbReference>
<evidence type="ECO:0000313" key="5">
    <source>
        <dbReference type="EMBL" id="CAH1243357.1"/>
    </source>
</evidence>
<dbReference type="Pfam" id="PF06644">
    <property type="entry name" value="ATP11"/>
    <property type="match status" value="1"/>
</dbReference>
<comment type="similarity">
    <text evidence="2">Belongs to the ATP11 family.</text>
</comment>
<dbReference type="OrthoDB" id="16535at2759"/>
<dbReference type="GO" id="GO:0005739">
    <property type="term" value="C:mitochondrion"/>
    <property type="evidence" value="ECO:0007669"/>
    <property type="project" value="UniProtKB-SubCell"/>
</dbReference>
<name>A0A8J9YXA4_BRALA</name>
<dbReference type="EMBL" id="OV696698">
    <property type="protein sequence ID" value="CAH1243357.1"/>
    <property type="molecule type" value="Genomic_DNA"/>
</dbReference>
<dbReference type="AlphaFoldDB" id="A0A8J9YXA4"/>
<evidence type="ECO:0000313" key="6">
    <source>
        <dbReference type="Proteomes" id="UP000838412"/>
    </source>
</evidence>
<dbReference type="GO" id="GO:0033615">
    <property type="term" value="P:mitochondrial proton-transporting ATP synthase complex assembly"/>
    <property type="evidence" value="ECO:0007669"/>
    <property type="project" value="TreeGrafter"/>
</dbReference>
<evidence type="ECO:0000256" key="2">
    <source>
        <dbReference type="ARBA" id="ARBA00009116"/>
    </source>
</evidence>
<keyword evidence="6" id="KW-1185">Reference proteome</keyword>
<gene>
    <name evidence="5" type="primary">ATPAF1</name>
    <name evidence="5" type="ORF">BLAG_LOCUS6348</name>
</gene>
<evidence type="ECO:0000256" key="4">
    <source>
        <dbReference type="ARBA" id="ARBA00023128"/>
    </source>
</evidence>
<accession>A0A8J9YXA4</accession>
<dbReference type="PANTHER" id="PTHR13126">
    <property type="entry name" value="CHAPERONE ATP11"/>
    <property type="match status" value="1"/>
</dbReference>
<evidence type="ECO:0000256" key="1">
    <source>
        <dbReference type="ARBA" id="ARBA00004173"/>
    </source>
</evidence>
<dbReference type="InterPro" id="IPR010591">
    <property type="entry name" value="ATP11"/>
</dbReference>
<proteinExistence type="inferred from homology"/>
<keyword evidence="4" id="KW-0496">Mitochondrion</keyword>
<dbReference type="PANTHER" id="PTHR13126:SF0">
    <property type="entry name" value="ATP SYNTHASE MITOCHONDRIAL F1 COMPLEX ASSEMBLY FACTOR 1"/>
    <property type="match status" value="1"/>
</dbReference>
<comment type="subcellular location">
    <subcellularLocation>
        <location evidence="1">Mitochondrion</location>
    </subcellularLocation>
</comment>
<protein>
    <submittedName>
        <fullName evidence="5">ATPAF1 protein</fullName>
    </submittedName>
</protein>
<organism evidence="5 6">
    <name type="scientific">Branchiostoma lanceolatum</name>
    <name type="common">Common lancelet</name>
    <name type="synonym">Amphioxus lanceolatum</name>
    <dbReference type="NCBI Taxonomy" id="7740"/>
    <lineage>
        <taxon>Eukaryota</taxon>
        <taxon>Metazoa</taxon>
        <taxon>Chordata</taxon>
        <taxon>Cephalochordata</taxon>
        <taxon>Leptocardii</taxon>
        <taxon>Amphioxiformes</taxon>
        <taxon>Branchiostomatidae</taxon>
        <taxon>Branchiostoma</taxon>
    </lineage>
</organism>
<sequence>MAAPMRFCRLTWRRTFLPLQAFATGGTPFRPIQTCSCACSGEKEAELQENPFFSKYKNKIDQFRKENPGEYEAFVEEKKEKREKKHADAAANKKAIKEQMNWIGKNPRFSQNAQQDTGPSPGSFSMAGAKKLESVLKTELIQDKTAEEIGNIWKDYHAQKDALSAVIPKDTYAMLHARTNMCPAFLLPMPREQGYEFFLLQFSGHVCHFTPLISFQAHKENAPSCIQIVHYPDLAEEKGIVLMKAEVDTKILTTVEAKFLVDQMTMYYTARSDQRFSIVRNFTVKPTEFDHMVLIRELESLGSALEGQPRPDKTD</sequence>
<keyword evidence="3" id="KW-0809">Transit peptide</keyword>
<evidence type="ECO:0000256" key="3">
    <source>
        <dbReference type="ARBA" id="ARBA00022946"/>
    </source>
</evidence>